<organism evidence="1 2">
    <name type="scientific">Vallitalea longa</name>
    <dbReference type="NCBI Taxonomy" id="2936439"/>
    <lineage>
        <taxon>Bacteria</taxon>
        <taxon>Bacillati</taxon>
        <taxon>Bacillota</taxon>
        <taxon>Clostridia</taxon>
        <taxon>Lachnospirales</taxon>
        <taxon>Vallitaleaceae</taxon>
        <taxon>Vallitalea</taxon>
    </lineage>
</organism>
<dbReference type="EMBL" id="BRLB01000006">
    <property type="protein sequence ID" value="GKX29962.1"/>
    <property type="molecule type" value="Genomic_DNA"/>
</dbReference>
<evidence type="ECO:0000313" key="2">
    <source>
        <dbReference type="Proteomes" id="UP001144256"/>
    </source>
</evidence>
<proteinExistence type="predicted"/>
<gene>
    <name evidence="1" type="ORF">SH1V18_24420</name>
</gene>
<evidence type="ECO:0000313" key="1">
    <source>
        <dbReference type="EMBL" id="GKX29962.1"/>
    </source>
</evidence>
<comment type="caution">
    <text evidence="1">The sequence shown here is derived from an EMBL/GenBank/DDBJ whole genome shotgun (WGS) entry which is preliminary data.</text>
</comment>
<keyword evidence="2" id="KW-1185">Reference proteome</keyword>
<dbReference type="AlphaFoldDB" id="A0A9W5Y9U2"/>
<dbReference type="Proteomes" id="UP001144256">
    <property type="component" value="Unassembled WGS sequence"/>
</dbReference>
<name>A0A9W5Y9U2_9FIRM</name>
<reference evidence="1" key="1">
    <citation type="submission" date="2022-06" db="EMBL/GenBank/DDBJ databases">
        <title>Vallitalea longa sp. nov., an anaerobic bacterium isolated from marine sediment.</title>
        <authorList>
            <person name="Hirano S."/>
            <person name="Terahara T."/>
            <person name="Mori K."/>
            <person name="Hamada M."/>
            <person name="Matsumoto R."/>
            <person name="Kobayashi T."/>
        </authorList>
    </citation>
    <scope>NUCLEOTIDE SEQUENCE</scope>
    <source>
        <strain evidence="1">SH18-1</strain>
    </source>
</reference>
<protein>
    <submittedName>
        <fullName evidence="1">Uncharacterized protein</fullName>
    </submittedName>
</protein>
<accession>A0A9W5Y9U2</accession>
<sequence length="30" mass="3597">MLLINKINGQYKQINTIENYDLHIIGNFYL</sequence>